<sequence>MNYSSFRILLDTPAKAPGLGFTHYAEALAEVVSESPARFAVGIFGDWGAGKTTLMRAVQNLLAADSGVLTVEFNAWRYEREPDLIVPLLDIMRDRLLKLTADNDEADDDRQQMIRRAASRIARAARAILHGSTVTLKTPVVDVGLNAGAILDEWSKGAQTQAPSLQSFYHAAFKELEGAAGDFREAGLERVVVFIDDLDRCLPSQALQVLESMKLFFDLEGFVFVCGLDQDLVARAVSSKYPTPATEAVEHVSGSEYIQKIFQLPFALPRITSADLRHYNEVLLRDSDWADDQKVDYNVVVRHHLRFLVENDTVNPREVKRLINSYVIQMKILTRRLAVVDPNIVMILQLMGSRSDWRPQYLALAADPQLYVSTVLQPELADGQGVNDGAPQLPPSLYNYLNQEGRALLSVPDLGPYVLAAESTRSTDTTLITIQAALRRLRAAIADLAVNVQPQTVQAVQEQLRPLSSLGARRSGPLAARWKQQAVQLEALVEELHPNQGELPQGWSERVTRTVDQLDLIARELRSESTFGET</sequence>
<dbReference type="SUPFAM" id="SSF52540">
    <property type="entry name" value="P-loop containing nucleoside triphosphate hydrolases"/>
    <property type="match status" value="1"/>
</dbReference>
<name>A0A1G9RYV9_9ACTN</name>
<evidence type="ECO:0000313" key="2">
    <source>
        <dbReference type="EMBL" id="SDM28217.1"/>
    </source>
</evidence>
<dbReference type="RefSeq" id="WP_175479526.1">
    <property type="nucleotide sequence ID" value="NZ_FNHE01000004.1"/>
</dbReference>
<dbReference type="InterPro" id="IPR052754">
    <property type="entry name" value="NTPase_KAP_P-loop"/>
</dbReference>
<evidence type="ECO:0000313" key="3">
    <source>
        <dbReference type="Proteomes" id="UP000198680"/>
    </source>
</evidence>
<gene>
    <name evidence="2" type="ORF">SAMN05660642_02129</name>
</gene>
<keyword evidence="3" id="KW-1185">Reference proteome</keyword>
<dbReference type="Proteomes" id="UP000198680">
    <property type="component" value="Unassembled WGS sequence"/>
</dbReference>
<dbReference type="PANTHER" id="PTHR22674">
    <property type="entry name" value="NTPASE, KAP FAMILY P-LOOP DOMAIN-CONTAINING 1"/>
    <property type="match status" value="1"/>
</dbReference>
<proteinExistence type="predicted"/>
<dbReference type="AlphaFoldDB" id="A0A1G9RYV9"/>
<dbReference type="InterPro" id="IPR027417">
    <property type="entry name" value="P-loop_NTPase"/>
</dbReference>
<accession>A0A1G9RYV9</accession>
<dbReference type="EMBL" id="FNHE01000004">
    <property type="protein sequence ID" value="SDM28217.1"/>
    <property type="molecule type" value="Genomic_DNA"/>
</dbReference>
<dbReference type="InterPro" id="IPR011646">
    <property type="entry name" value="KAP_P-loop"/>
</dbReference>
<organism evidence="2 3">
    <name type="scientific">Geodermatophilus siccatus</name>
    <dbReference type="NCBI Taxonomy" id="1137991"/>
    <lineage>
        <taxon>Bacteria</taxon>
        <taxon>Bacillati</taxon>
        <taxon>Actinomycetota</taxon>
        <taxon>Actinomycetes</taxon>
        <taxon>Geodermatophilales</taxon>
        <taxon>Geodermatophilaceae</taxon>
        <taxon>Geodermatophilus</taxon>
    </lineage>
</organism>
<dbReference type="Pfam" id="PF07693">
    <property type="entry name" value="KAP_NTPase"/>
    <property type="match status" value="1"/>
</dbReference>
<dbReference type="Gene3D" id="3.40.50.300">
    <property type="entry name" value="P-loop containing nucleotide triphosphate hydrolases"/>
    <property type="match status" value="1"/>
</dbReference>
<protein>
    <submittedName>
        <fullName evidence="2">KAP family P-loop domain-containing protein</fullName>
    </submittedName>
</protein>
<evidence type="ECO:0000259" key="1">
    <source>
        <dbReference type="Pfam" id="PF07693"/>
    </source>
</evidence>
<reference evidence="3" key="1">
    <citation type="submission" date="2016-10" db="EMBL/GenBank/DDBJ databases">
        <authorList>
            <person name="Varghese N."/>
            <person name="Submissions S."/>
        </authorList>
    </citation>
    <scope>NUCLEOTIDE SEQUENCE [LARGE SCALE GENOMIC DNA]</scope>
    <source>
        <strain evidence="3">DSM 45419</strain>
    </source>
</reference>
<feature type="domain" description="KAP NTPase" evidence="1">
    <location>
        <begin position="21"/>
        <end position="326"/>
    </location>
</feature>
<dbReference type="PANTHER" id="PTHR22674:SF6">
    <property type="entry name" value="NTPASE KAP FAMILY P-LOOP DOMAIN-CONTAINING PROTEIN 1"/>
    <property type="match status" value="1"/>
</dbReference>